<evidence type="ECO:0000256" key="15">
    <source>
        <dbReference type="ARBA" id="ARBA00076937"/>
    </source>
</evidence>
<dbReference type="AlphaFoldDB" id="A0ABD3X6Q7"/>
<dbReference type="InterPro" id="IPR023393">
    <property type="entry name" value="START-like_dom_sf"/>
</dbReference>
<feature type="domain" description="START" evidence="17">
    <location>
        <begin position="27"/>
        <end position="211"/>
    </location>
</feature>
<accession>A0ABD3X6Q7</accession>
<dbReference type="GO" id="GO:0031514">
    <property type="term" value="C:motile cilium"/>
    <property type="evidence" value="ECO:0007669"/>
    <property type="project" value="UniProtKB-SubCell"/>
</dbReference>
<comment type="subcellular location">
    <subcellularLocation>
        <location evidence="1">Cell projection</location>
        <location evidence="1">Cilium</location>
        <location evidence="1">Flagellum</location>
    </subcellularLocation>
    <subcellularLocation>
        <location evidence="3">Cytoplasm</location>
    </subcellularLocation>
    <subcellularLocation>
        <location evidence="2">Membrane</location>
    </subcellularLocation>
</comment>
<dbReference type="EMBL" id="JBJQND010000004">
    <property type="protein sequence ID" value="KAL3880513.1"/>
    <property type="molecule type" value="Genomic_DNA"/>
</dbReference>
<dbReference type="InterPro" id="IPR002913">
    <property type="entry name" value="START_lipid-bd_dom"/>
</dbReference>
<evidence type="ECO:0000256" key="1">
    <source>
        <dbReference type="ARBA" id="ARBA00004230"/>
    </source>
</evidence>
<dbReference type="InterPro" id="IPR051213">
    <property type="entry name" value="START_lipid_transfer"/>
</dbReference>
<dbReference type="Proteomes" id="UP001634394">
    <property type="component" value="Unassembled WGS sequence"/>
</dbReference>
<evidence type="ECO:0000256" key="7">
    <source>
        <dbReference type="ARBA" id="ARBA00022846"/>
    </source>
</evidence>
<evidence type="ECO:0000256" key="11">
    <source>
        <dbReference type="ARBA" id="ARBA00023121"/>
    </source>
</evidence>
<keyword evidence="5" id="KW-0963">Cytoplasm</keyword>
<dbReference type="GO" id="GO:0008289">
    <property type="term" value="F:lipid binding"/>
    <property type="evidence" value="ECO:0007669"/>
    <property type="project" value="UniProtKB-KW"/>
</dbReference>
<comment type="caution">
    <text evidence="18">The sequence shown here is derived from an EMBL/GenBank/DDBJ whole genome shotgun (WGS) entry which is preliminary data.</text>
</comment>
<keyword evidence="11" id="KW-0446">Lipid-binding</keyword>
<keyword evidence="19" id="KW-1185">Reference proteome</keyword>
<sequence>MLSVVQAGEVRVAEDADFRKLKTLSDEHKDWKQEYSKHNTVVWTKNNDVSDFKMVKVRTVFDDVEPETLYDVLHDPDYRKTWDQSMMEGYEICALNPNNDIGYYALKCPSPLRNRDFVTQRSWLDMGNEKYIINHSVNHEECPPRKGFIRGISYFTGYLIRKLDGAKTQLTYVSQSDPRGRLPSWAVNKATKMLGAKIMSRIHKACKNYAKWKGKHNPHLKPWIYPEQMTLPRLNMSQIKPLNAGVSCESIDESGVQEEDIDMGDFMEDDKDS</sequence>
<evidence type="ECO:0000256" key="4">
    <source>
        <dbReference type="ARBA" id="ARBA00022448"/>
    </source>
</evidence>
<organism evidence="18 19">
    <name type="scientific">Sinanodonta woodiana</name>
    <name type="common">Chinese pond mussel</name>
    <name type="synonym">Anodonta woodiana</name>
    <dbReference type="NCBI Taxonomy" id="1069815"/>
    <lineage>
        <taxon>Eukaryota</taxon>
        <taxon>Metazoa</taxon>
        <taxon>Spiralia</taxon>
        <taxon>Lophotrochozoa</taxon>
        <taxon>Mollusca</taxon>
        <taxon>Bivalvia</taxon>
        <taxon>Autobranchia</taxon>
        <taxon>Heteroconchia</taxon>
        <taxon>Palaeoheterodonta</taxon>
        <taxon>Unionida</taxon>
        <taxon>Unionoidea</taxon>
        <taxon>Unionidae</taxon>
        <taxon>Unioninae</taxon>
        <taxon>Sinanodonta</taxon>
    </lineage>
</organism>
<keyword evidence="13" id="KW-0966">Cell projection</keyword>
<dbReference type="GO" id="GO:0005829">
    <property type="term" value="C:cytosol"/>
    <property type="evidence" value="ECO:0007669"/>
    <property type="project" value="UniProtKB-ARBA"/>
</dbReference>
<keyword evidence="4" id="KW-0813">Transport</keyword>
<evidence type="ECO:0000256" key="10">
    <source>
        <dbReference type="ARBA" id="ARBA00023069"/>
    </source>
</evidence>
<dbReference type="CDD" id="cd08871">
    <property type="entry name" value="START_STARD10-like"/>
    <property type="match status" value="1"/>
</dbReference>
<dbReference type="PANTHER" id="PTHR19308">
    <property type="entry name" value="PHOSPHATIDYLCHOLINE TRANSFER PROTEIN"/>
    <property type="match status" value="1"/>
</dbReference>
<keyword evidence="10" id="KW-0969">Cilium</keyword>
<dbReference type="GO" id="GO:0006869">
    <property type="term" value="P:lipid transport"/>
    <property type="evidence" value="ECO:0007669"/>
    <property type="project" value="UniProtKB-KW"/>
</dbReference>
<evidence type="ECO:0000313" key="19">
    <source>
        <dbReference type="Proteomes" id="UP001634394"/>
    </source>
</evidence>
<dbReference type="GO" id="GO:0016020">
    <property type="term" value="C:membrane"/>
    <property type="evidence" value="ECO:0007669"/>
    <property type="project" value="UniProtKB-SubCell"/>
</dbReference>
<gene>
    <name evidence="18" type="ORF">ACJMK2_032747</name>
</gene>
<evidence type="ECO:0000313" key="18">
    <source>
        <dbReference type="EMBL" id="KAL3880513.1"/>
    </source>
</evidence>
<keyword evidence="7" id="KW-0282">Flagellum</keyword>
<evidence type="ECO:0000256" key="3">
    <source>
        <dbReference type="ARBA" id="ARBA00004496"/>
    </source>
</evidence>
<evidence type="ECO:0000256" key="12">
    <source>
        <dbReference type="ARBA" id="ARBA00023136"/>
    </source>
</evidence>
<evidence type="ECO:0000259" key="17">
    <source>
        <dbReference type="PROSITE" id="PS50848"/>
    </source>
</evidence>
<dbReference type="PROSITE" id="PS50848">
    <property type="entry name" value="START"/>
    <property type="match status" value="1"/>
</dbReference>
<evidence type="ECO:0000256" key="6">
    <source>
        <dbReference type="ARBA" id="ARBA00022553"/>
    </source>
</evidence>
<dbReference type="Pfam" id="PF01852">
    <property type="entry name" value="START"/>
    <property type="match status" value="1"/>
</dbReference>
<reference evidence="18 19" key="1">
    <citation type="submission" date="2024-11" db="EMBL/GenBank/DDBJ databases">
        <title>Chromosome-level genome assembly of the freshwater bivalve Anodonta woodiana.</title>
        <authorList>
            <person name="Chen X."/>
        </authorList>
    </citation>
    <scope>NUCLEOTIDE SEQUENCE [LARGE SCALE GENOMIC DNA]</scope>
    <source>
        <strain evidence="18">MN2024</strain>
        <tissue evidence="18">Gills</tissue>
    </source>
</reference>
<proteinExistence type="predicted"/>
<keyword evidence="9" id="KW-0445">Lipid transport</keyword>
<evidence type="ECO:0000256" key="9">
    <source>
        <dbReference type="ARBA" id="ARBA00023055"/>
    </source>
</evidence>
<evidence type="ECO:0000256" key="5">
    <source>
        <dbReference type="ARBA" id="ARBA00022490"/>
    </source>
</evidence>
<dbReference type="FunFam" id="3.30.530.20:FF:000008">
    <property type="entry name" value="START domain containing 10"/>
    <property type="match status" value="1"/>
</dbReference>
<name>A0ABD3X6Q7_SINWO</name>
<keyword evidence="6" id="KW-0597">Phosphoprotein</keyword>
<evidence type="ECO:0000256" key="2">
    <source>
        <dbReference type="ARBA" id="ARBA00004370"/>
    </source>
</evidence>
<protein>
    <recommendedName>
        <fullName evidence="14">START domain-containing protein 10</fullName>
    </recommendedName>
    <alternativeName>
        <fullName evidence="15">PCTP-like protein</fullName>
    </alternativeName>
    <alternativeName>
        <fullName evidence="16">StAR-related lipid transfer protein 10</fullName>
    </alternativeName>
</protein>
<evidence type="ECO:0000256" key="13">
    <source>
        <dbReference type="ARBA" id="ARBA00023273"/>
    </source>
</evidence>
<dbReference type="Gene3D" id="3.30.530.20">
    <property type="match status" value="1"/>
</dbReference>
<keyword evidence="8" id="KW-0007">Acetylation</keyword>
<dbReference type="InterPro" id="IPR041951">
    <property type="entry name" value="STARD10_START"/>
</dbReference>
<dbReference type="PANTHER" id="PTHR19308:SF14">
    <property type="entry name" value="START DOMAIN-CONTAINING PROTEIN"/>
    <property type="match status" value="1"/>
</dbReference>
<dbReference type="SMART" id="SM00234">
    <property type="entry name" value="START"/>
    <property type="match status" value="1"/>
</dbReference>
<evidence type="ECO:0000256" key="8">
    <source>
        <dbReference type="ARBA" id="ARBA00022990"/>
    </source>
</evidence>
<dbReference type="SUPFAM" id="SSF55961">
    <property type="entry name" value="Bet v1-like"/>
    <property type="match status" value="1"/>
</dbReference>
<evidence type="ECO:0000256" key="16">
    <source>
        <dbReference type="ARBA" id="ARBA00080073"/>
    </source>
</evidence>
<evidence type="ECO:0000256" key="14">
    <source>
        <dbReference type="ARBA" id="ARBA00070345"/>
    </source>
</evidence>
<keyword evidence="12" id="KW-0472">Membrane</keyword>